<dbReference type="STRING" id="2340.JV46_15430"/>
<comment type="caution">
    <text evidence="2">The sequence shown here is derived from an EMBL/GenBank/DDBJ whole genome shotgun (WGS) entry which is preliminary data.</text>
</comment>
<evidence type="ECO:0000256" key="1">
    <source>
        <dbReference type="SAM" id="SignalP"/>
    </source>
</evidence>
<gene>
    <name evidence="2" type="primary">rdsrJ</name>
    <name evidence="2" type="ORF">JV46_15430</name>
</gene>
<dbReference type="Gene3D" id="3.90.10.10">
    <property type="entry name" value="Cytochrome C3"/>
    <property type="match status" value="1"/>
</dbReference>
<evidence type="ECO:0000313" key="3">
    <source>
        <dbReference type="Proteomes" id="UP000030856"/>
    </source>
</evidence>
<dbReference type="InterPro" id="IPR036280">
    <property type="entry name" value="Multihaem_cyt_sf"/>
</dbReference>
<accession>A0A0B0HFF3</accession>
<organism evidence="2 3">
    <name type="scientific">Solemya velum gill symbiont</name>
    <dbReference type="NCBI Taxonomy" id="2340"/>
    <lineage>
        <taxon>Bacteria</taxon>
        <taxon>Pseudomonadati</taxon>
        <taxon>Pseudomonadota</taxon>
        <taxon>Gammaproteobacteria</taxon>
        <taxon>sulfur-oxidizing symbionts</taxon>
    </lineage>
</organism>
<name>A0A0B0HFF3_SOVGS</name>
<dbReference type="EMBL" id="JRAA01000001">
    <property type="protein sequence ID" value="KHF26201.1"/>
    <property type="molecule type" value="Genomic_DNA"/>
</dbReference>
<feature type="signal peptide" evidence="1">
    <location>
        <begin position="1"/>
        <end position="31"/>
    </location>
</feature>
<keyword evidence="2" id="KW-0472">Membrane</keyword>
<dbReference type="RefSeq" id="WP_143556640.1">
    <property type="nucleotide sequence ID" value="NZ_MPQH01000003.1"/>
</dbReference>
<feature type="chain" id="PRO_5002054708" evidence="1">
    <location>
        <begin position="32"/>
        <end position="141"/>
    </location>
</feature>
<sequence>MMSKSIEQKSVKFAVLFALLVSLLMISTAHAGKNWRAEGNSKASEMAQTGGMCVRDTADMRRNHMDLIQHDRDVTVHQGIRALDGSLKGCVNCHANKQESGEYVPVTAMSGPGGSQFCASCHVYTSVSLDCFQCHSTVPTE</sequence>
<dbReference type="eggNOG" id="ENOG503310G">
    <property type="taxonomic scope" value="Bacteria"/>
</dbReference>
<keyword evidence="1" id="KW-0732">Signal</keyword>
<dbReference type="AlphaFoldDB" id="A0A0B0HFF3"/>
<keyword evidence="3" id="KW-1185">Reference proteome</keyword>
<keyword evidence="2" id="KW-0812">Transmembrane</keyword>
<reference evidence="2 3" key="1">
    <citation type="journal article" date="2014" name="BMC Genomics">
        <title>The genome of the intracellular bacterium of the coastal bivalve, Solemya velum: a blueprint for thriving in and out of symbiosis.</title>
        <authorList>
            <person name="Dmytrenko O."/>
            <person name="Russell S.L."/>
            <person name="Loo W.T."/>
            <person name="Fontanez K.M."/>
            <person name="Liao L."/>
            <person name="Roeselers G."/>
            <person name="Sharma R."/>
            <person name="Stewart F.J."/>
            <person name="Newton I.L."/>
            <person name="Woyke T."/>
            <person name="Wu D."/>
            <person name="Lang J.M."/>
            <person name="Eisen J.A."/>
            <person name="Cavanaugh C.M."/>
        </authorList>
    </citation>
    <scope>NUCLEOTIDE SEQUENCE [LARGE SCALE GENOMIC DNA]</scope>
    <source>
        <strain evidence="2 3">WH</strain>
    </source>
</reference>
<protein>
    <submittedName>
        <fullName evidence="2">Transmembrane electron transport complex rDsrKMJOP, subunit J</fullName>
    </submittedName>
</protein>
<evidence type="ECO:0000313" key="2">
    <source>
        <dbReference type="EMBL" id="KHF26201.1"/>
    </source>
</evidence>
<proteinExistence type="predicted"/>
<dbReference type="SUPFAM" id="SSF48695">
    <property type="entry name" value="Multiheme cytochromes"/>
    <property type="match status" value="1"/>
</dbReference>
<dbReference type="Proteomes" id="UP000030856">
    <property type="component" value="Unassembled WGS sequence"/>
</dbReference>